<dbReference type="PROSITE" id="PS51192">
    <property type="entry name" value="HELICASE_ATP_BIND_1"/>
    <property type="match status" value="1"/>
</dbReference>
<evidence type="ECO:0000313" key="3">
    <source>
        <dbReference type="EMBL" id="RDH87673.1"/>
    </source>
</evidence>
<sequence>MGARDSELPDLGEIERGLKDFQRRTAAAVFRRLYEQARSTHRFLVADEVGLGKTLIARSVIARTLHHLWDQVDRIDIVYICSNADIARQNIKRLNVLGDEGKTLPTRITLLPIMLRDLNKNRINFISFTPGTSFDLKSNLGVARERMLLYWLLKEIWHFSGTAPMNVFQGTSGTKRFRNQLKTFSENNHIDRTLAKEFRKTVREHVREEKDKGEWTLRERFDWLCQEYRRSDSKITREARLERSAFVGKLRSLLAETCVRMLEPDLVILDEFQRFKHLLSGEDDASVLARQLFEYSDDLTAVRVLLLSATPYKMYTLSDESDDEDHYRDFIDTLGFLFRDKRKVEKFADLLREYRYELLRFNDQSPDQLESIKSDIQKSLRRVMARTERLAVTDDRAGMLTQVEPKDVELLANDILAYVELQSIARELDMPDTIEYWKSSSYLLNFMEDYKLKRAFHDALDGEGKTEVITRALSKGKHLLLSWDDIENYEVLDPRNARLRGLIKQVIDTKMWQLLWLPPSLPYYELDGPFSNSTHSQITKRLIFSSWRVVPKVVSTILSYEAERQSVKLFEPAALNTEDERERRGHTLLLRIAVSKNRPTGMPVLALMYPSISLARRYDPLSLARKYGNGESPTLKQVQGIIWEDISKGLEVLAMPTDESRVDEQWYWAAPILLDRHHYPKATQEWFGQYDLEGQWAGEDSSGDDAWYEHVDRARQLLNGELTLGRPPDDLAEVLTLFALGGPAICALRALDRFTGPTLATHAGARNAAGRIGWAFRSLYNRVEVAALLRGLKQADPYWRRVLEYGAEGCLQSVLDEYVHILKDSLGLVGEAPEEMVEDIAEAIQTALTVRAAALAVDDIRAGNGGVTVQTHRLPSRFAMPFGQGRDEESGDTAASRAQKVREAFNSPFWPFVVTSTSIGQEGLDFHWYCHAIVHWNLPSNPVDLEQREGRVHRYKGHAVRKNIASQYGHHAMRSRDKDPWFAMLDEGRKDRQKGENDLVPYWIYPIEGGARIERYVPSLPLTRDRQLIDALRRSLAVYRLVFGQPRQDDLVEYLIKHVPKERLDELVGRLKINLSP</sequence>
<evidence type="ECO:0000259" key="1">
    <source>
        <dbReference type="PROSITE" id="PS51192"/>
    </source>
</evidence>
<feature type="domain" description="Helicase ATP-binding" evidence="1">
    <location>
        <begin position="34"/>
        <end position="329"/>
    </location>
</feature>
<dbReference type="InterPro" id="IPR001650">
    <property type="entry name" value="Helicase_C-like"/>
</dbReference>
<dbReference type="EMBL" id="QFXE01000005">
    <property type="protein sequence ID" value="RDH87673.1"/>
    <property type="molecule type" value="Genomic_DNA"/>
</dbReference>
<evidence type="ECO:0000313" key="4">
    <source>
        <dbReference type="Proteomes" id="UP000254771"/>
    </source>
</evidence>
<dbReference type="Proteomes" id="UP000254771">
    <property type="component" value="Unassembled WGS sequence"/>
</dbReference>
<dbReference type="InterPro" id="IPR027417">
    <property type="entry name" value="P-loop_NTPase"/>
</dbReference>
<organism evidence="3 4">
    <name type="scientific">endosymbiont of Escarpia spicata</name>
    <dbReference type="NCBI Taxonomy" id="2200908"/>
    <lineage>
        <taxon>Bacteria</taxon>
        <taxon>Pseudomonadati</taxon>
        <taxon>Pseudomonadota</taxon>
        <taxon>Gammaproteobacteria</taxon>
        <taxon>sulfur-oxidizing symbionts</taxon>
    </lineage>
</organism>
<keyword evidence="4" id="KW-1185">Reference proteome</keyword>
<evidence type="ECO:0000259" key="2">
    <source>
        <dbReference type="PROSITE" id="PS51194"/>
    </source>
</evidence>
<feature type="domain" description="Helicase C-terminal" evidence="2">
    <location>
        <begin position="814"/>
        <end position="1008"/>
    </location>
</feature>
<evidence type="ECO:0008006" key="5">
    <source>
        <dbReference type="Google" id="ProtNLM"/>
    </source>
</evidence>
<accession>A0A370DTP2</accession>
<protein>
    <recommendedName>
        <fullName evidence="5">Helicase</fullName>
    </recommendedName>
</protein>
<dbReference type="AlphaFoldDB" id="A0A370DTP2"/>
<dbReference type="PROSITE" id="PS51194">
    <property type="entry name" value="HELICASE_CTER"/>
    <property type="match status" value="1"/>
</dbReference>
<dbReference type="SUPFAM" id="SSF52540">
    <property type="entry name" value="P-loop containing nucleoside triphosphate hydrolases"/>
    <property type="match status" value="2"/>
</dbReference>
<dbReference type="InterPro" id="IPR014001">
    <property type="entry name" value="Helicase_ATP-bd"/>
</dbReference>
<gene>
    <name evidence="3" type="ORF">DIZ78_03705</name>
</gene>
<reference evidence="3 4" key="1">
    <citation type="journal article" date="2018" name="ISME J.">
        <title>Endosymbiont genomes yield clues of tubeworm success.</title>
        <authorList>
            <person name="Li Y."/>
            <person name="Liles M.R."/>
            <person name="Halanych K.M."/>
        </authorList>
    </citation>
    <scope>NUCLEOTIDE SEQUENCE [LARGE SCALE GENOMIC DNA]</scope>
    <source>
        <strain evidence="3">A1462</strain>
    </source>
</reference>
<dbReference type="Pfam" id="PF00271">
    <property type="entry name" value="Helicase_C"/>
    <property type="match status" value="1"/>
</dbReference>
<proteinExistence type="predicted"/>
<dbReference type="SMART" id="SM00487">
    <property type="entry name" value="DEXDc"/>
    <property type="match status" value="1"/>
</dbReference>
<dbReference type="Gene3D" id="3.40.50.300">
    <property type="entry name" value="P-loop containing nucleotide triphosphate hydrolases"/>
    <property type="match status" value="2"/>
</dbReference>
<name>A0A370DTP2_9GAMM</name>
<comment type="caution">
    <text evidence="3">The sequence shown here is derived from an EMBL/GenBank/DDBJ whole genome shotgun (WGS) entry which is preliminary data.</text>
</comment>